<dbReference type="Pfam" id="PF13193">
    <property type="entry name" value="AMP-binding_C"/>
    <property type="match status" value="1"/>
</dbReference>
<feature type="transmembrane region" description="Helical" evidence="2">
    <location>
        <begin position="745"/>
        <end position="763"/>
    </location>
</feature>
<keyword evidence="2" id="KW-0472">Membrane</keyword>
<dbReference type="RefSeq" id="WP_203959409.1">
    <property type="nucleotide sequence ID" value="NZ_BOOV01000035.1"/>
</dbReference>
<feature type="region of interest" description="Disordered" evidence="1">
    <location>
        <begin position="534"/>
        <end position="555"/>
    </location>
</feature>
<dbReference type="InterPro" id="IPR045851">
    <property type="entry name" value="AMP-bd_C_sf"/>
</dbReference>
<sequence>MTRQADVEDARRPWWPAGRGRDVRSSTVSAPAGMGRPGRPGRGRDRLEVLFEEMCDRLRAERRGGVAVDADGVPLTYDELDARANRLARHLARRGARPGDRIALLFDHGAPAYEGMLAVLKIGATYVPLDPGYPADRLAHILGDAAVRLVLTLSHLRDRVPGAVALCLDEAEDAVAAEDGRRLTREERGERPDDLCYIVYTSGSTGRPKGVAVEHASICNFVRVAAEAYGLRRDDRVYQGMTIAFDFSVEEIWVPLMSGATLVPKPPGTSLVGRELREFLQDRGVTALCCVPTLLATLDQDVPGLRFLLVSGEACPPDLVRRWHRPGRRFLNVYGPTEATVTATWTTLHPGRPVTLGVPLPTYSVVILDPDRPRVLPPGELGEIGIAGVGLARGYLNRDDLTARAFVPDFAGLPDNPSGRIYRTGDLGRVTEDGEIEYHGRIDGQVQIHGYRVELAEIEAVLLEVPGVAQAVAGTHEPEPGVSELVAYYSAGGDAPGPDREEIYAHLRRRLPRYMIPAYLERLAAVPMLPSDKADRAGLPAPTGPRGTSSGTPYAAPGTVAEKILADTLARVVHQNQVSVDDHFFDGLGANSMLMARFCARVREEGTLPPVSMKDVYLHPTVRSLARALTETAPALAPAEPGAPELAAPRGGTARYLLCGVLQLLLFLGYAYAGALAVTACYTWLDGTDDPAELYLRALACGCALFAGLSLLPVAAKWTLVGRWKPGRVRVWTLAYLRFWTVKTLVRHSPMVLFAGSPLYLMYLRALGARIGPGAVILSRRVPVCTDLLTVGAGTVIRKDAYLSCYRARAGMIETGPVTLGRDVLVGEFTVLDIGTRMGDGAQLGHSSSLHEGQTVPAGERWHGSPAQPGGADYRAAPPAPCGVARRFRFCLLELLGTLLLAMPLTVAGSYLLGVLVLEPAGLDGRGTTGWGLVNAALAASLLLFLGGVAAVFLLVMTVPRLLNLVLTPGRVYPLYGFHYWAHRTVGRLTNTTFLMRMFGDSSFIVHFLRGLGYDLSRASQTGSNFGLELKHESPYLAAVGTGTMVSDGLSLINADYSGTSFRLSPATIGEQTFLGNDVAYPSQSRAGDNCLLATKVMVPVDGPVRRDVGLLGSPCFEIPRSVQRDSRFDHMKTGEELRRRLAAKNRHNAITIGLYLLVRWGYIFGATLLAMIAASLYGRFGPAVVAVDVVCTLVFSALLLALVEHTATGFRALRPRFCSIYQPYYWWHERFWKLSGTSLLDVYNGTPFKNLLWRLLGVRLGPRVFDDGCHIPERSLVSVGGDCTLSEGALIQAHSLEDGTFKSDRIVIGGGCTIGAKALVHYGVTMGEGAVLDADSFLMKGEEVAPRARWRGNPAVQT</sequence>
<dbReference type="Gene3D" id="3.30.300.30">
    <property type="match status" value="1"/>
</dbReference>
<dbReference type="InterPro" id="IPR029058">
    <property type="entry name" value="AB_hydrolase_fold"/>
</dbReference>
<feature type="transmembrane region" description="Helical" evidence="2">
    <location>
        <begin position="664"/>
        <end position="685"/>
    </location>
</feature>
<evidence type="ECO:0000313" key="5">
    <source>
        <dbReference type="Proteomes" id="UP000542210"/>
    </source>
</evidence>
<dbReference type="InterPro" id="IPR011004">
    <property type="entry name" value="Trimer_LpxA-like_sf"/>
</dbReference>
<comment type="caution">
    <text evidence="4">The sequence shown here is derived from an EMBL/GenBank/DDBJ whole genome shotgun (WGS) entry which is preliminary data.</text>
</comment>
<name>A0A7W7D4W8_9ACTN</name>
<evidence type="ECO:0000256" key="1">
    <source>
        <dbReference type="SAM" id="MobiDB-lite"/>
    </source>
</evidence>
<dbReference type="InterPro" id="IPR042099">
    <property type="entry name" value="ANL_N_sf"/>
</dbReference>
<feature type="transmembrane region" description="Helical" evidence="2">
    <location>
        <begin position="694"/>
        <end position="716"/>
    </location>
</feature>
<feature type="transmembrane region" description="Helical" evidence="2">
    <location>
        <begin position="1150"/>
        <end position="1178"/>
    </location>
</feature>
<keyword evidence="5" id="KW-1185">Reference proteome</keyword>
<dbReference type="Gene3D" id="3.40.50.1820">
    <property type="entry name" value="alpha/beta hydrolase"/>
    <property type="match status" value="1"/>
</dbReference>
<organism evidence="4 5">
    <name type="scientific">Sphaerisporangium siamense</name>
    <dbReference type="NCBI Taxonomy" id="795645"/>
    <lineage>
        <taxon>Bacteria</taxon>
        <taxon>Bacillati</taxon>
        <taxon>Actinomycetota</taxon>
        <taxon>Actinomycetes</taxon>
        <taxon>Streptosporangiales</taxon>
        <taxon>Streptosporangiaceae</taxon>
        <taxon>Sphaerisporangium</taxon>
    </lineage>
</organism>
<evidence type="ECO:0000313" key="4">
    <source>
        <dbReference type="EMBL" id="MBB4698931.1"/>
    </source>
</evidence>
<dbReference type="NCBIfam" id="TIGR02353">
    <property type="entry name" value="NRPS_term_dom"/>
    <property type="match status" value="1"/>
</dbReference>
<dbReference type="InterPro" id="IPR012728">
    <property type="entry name" value="Pls/PosA_C"/>
</dbReference>
<dbReference type="InterPro" id="IPR009081">
    <property type="entry name" value="PP-bd_ACP"/>
</dbReference>
<dbReference type="GO" id="GO:0005737">
    <property type="term" value="C:cytoplasm"/>
    <property type="evidence" value="ECO:0007669"/>
    <property type="project" value="TreeGrafter"/>
</dbReference>
<evidence type="ECO:0000256" key="2">
    <source>
        <dbReference type="SAM" id="Phobius"/>
    </source>
</evidence>
<dbReference type="GO" id="GO:0043041">
    <property type="term" value="P:amino acid activation for nonribosomal peptide biosynthetic process"/>
    <property type="evidence" value="ECO:0007669"/>
    <property type="project" value="TreeGrafter"/>
</dbReference>
<dbReference type="GO" id="GO:0031177">
    <property type="term" value="F:phosphopantetheine binding"/>
    <property type="evidence" value="ECO:0007669"/>
    <property type="project" value="TreeGrafter"/>
</dbReference>
<dbReference type="Gene3D" id="3.40.50.12780">
    <property type="entry name" value="N-terminal domain of ligase-like"/>
    <property type="match status" value="1"/>
</dbReference>
<dbReference type="Pfam" id="PF00501">
    <property type="entry name" value="AMP-binding"/>
    <property type="match status" value="1"/>
</dbReference>
<dbReference type="PANTHER" id="PTHR45527">
    <property type="entry name" value="NONRIBOSOMAL PEPTIDE SYNTHETASE"/>
    <property type="match status" value="1"/>
</dbReference>
<dbReference type="PANTHER" id="PTHR45527:SF1">
    <property type="entry name" value="FATTY ACID SYNTHASE"/>
    <property type="match status" value="1"/>
</dbReference>
<feature type="compositionally biased region" description="Basic and acidic residues" evidence="1">
    <location>
        <begin position="1"/>
        <end position="12"/>
    </location>
</feature>
<dbReference type="NCBIfam" id="TIGR01733">
    <property type="entry name" value="AA-adenyl-dom"/>
    <property type="match status" value="1"/>
</dbReference>
<dbReference type="FunFam" id="3.40.50.12780:FF:000012">
    <property type="entry name" value="Non-ribosomal peptide synthetase"/>
    <property type="match status" value="1"/>
</dbReference>
<feature type="transmembrane region" description="Helical" evidence="2">
    <location>
        <begin position="1184"/>
        <end position="1204"/>
    </location>
</feature>
<dbReference type="SUPFAM" id="SSF51161">
    <property type="entry name" value="Trimeric LpxA-like enzymes"/>
    <property type="match status" value="2"/>
</dbReference>
<protein>
    <submittedName>
        <fullName evidence="4">Non-ribosomal peptide synthetase-like protein</fullName>
    </submittedName>
</protein>
<feature type="transmembrane region" description="Helical" evidence="2">
    <location>
        <begin position="895"/>
        <end position="918"/>
    </location>
</feature>
<accession>A0A7W7D4W8</accession>
<dbReference type="SUPFAM" id="SSF47336">
    <property type="entry name" value="ACP-like"/>
    <property type="match status" value="1"/>
</dbReference>
<dbReference type="Proteomes" id="UP000542210">
    <property type="component" value="Unassembled WGS sequence"/>
</dbReference>
<dbReference type="InterPro" id="IPR025110">
    <property type="entry name" value="AMP-bd_C"/>
</dbReference>
<dbReference type="InterPro" id="IPR020845">
    <property type="entry name" value="AMP-binding_CS"/>
</dbReference>
<dbReference type="PROSITE" id="PS00455">
    <property type="entry name" value="AMP_BINDING"/>
    <property type="match status" value="1"/>
</dbReference>
<dbReference type="SUPFAM" id="SSF56801">
    <property type="entry name" value="Acetyl-CoA synthetase-like"/>
    <property type="match status" value="1"/>
</dbReference>
<gene>
    <name evidence="4" type="ORF">BJ982_000475</name>
</gene>
<keyword evidence="2" id="KW-0812">Transmembrane</keyword>
<reference evidence="4 5" key="1">
    <citation type="submission" date="2020-08" db="EMBL/GenBank/DDBJ databases">
        <title>Sequencing the genomes of 1000 actinobacteria strains.</title>
        <authorList>
            <person name="Klenk H.-P."/>
        </authorList>
    </citation>
    <scope>NUCLEOTIDE SEQUENCE [LARGE SCALE GENOMIC DNA]</scope>
    <source>
        <strain evidence="4 5">DSM 45784</strain>
    </source>
</reference>
<feature type="transmembrane region" description="Helical" evidence="2">
    <location>
        <begin position="930"/>
        <end position="956"/>
    </location>
</feature>
<feature type="region of interest" description="Disordered" evidence="1">
    <location>
        <begin position="1"/>
        <end position="43"/>
    </location>
</feature>
<keyword evidence="2" id="KW-1133">Transmembrane helix</keyword>
<dbReference type="InterPro" id="IPR010071">
    <property type="entry name" value="AA_adenyl_dom"/>
</dbReference>
<evidence type="ECO:0000259" key="3">
    <source>
        <dbReference type="PROSITE" id="PS50075"/>
    </source>
</evidence>
<dbReference type="PROSITE" id="PS50075">
    <property type="entry name" value="CARRIER"/>
    <property type="match status" value="1"/>
</dbReference>
<feature type="domain" description="Carrier" evidence="3">
    <location>
        <begin position="556"/>
        <end position="633"/>
    </location>
</feature>
<dbReference type="Pfam" id="PF00550">
    <property type="entry name" value="PP-binding"/>
    <property type="match status" value="1"/>
</dbReference>
<dbReference type="CDD" id="cd05930">
    <property type="entry name" value="A_NRPS"/>
    <property type="match status" value="1"/>
</dbReference>
<dbReference type="InterPro" id="IPR000873">
    <property type="entry name" value="AMP-dep_synth/lig_dom"/>
</dbReference>
<dbReference type="Gene3D" id="2.160.10.10">
    <property type="entry name" value="Hexapeptide repeat proteins"/>
    <property type="match status" value="2"/>
</dbReference>
<feature type="region of interest" description="Disordered" evidence="1">
    <location>
        <begin position="845"/>
        <end position="874"/>
    </location>
</feature>
<dbReference type="InterPro" id="IPR036736">
    <property type="entry name" value="ACP-like_sf"/>
</dbReference>
<proteinExistence type="predicted"/>
<dbReference type="EMBL" id="JACHND010000001">
    <property type="protein sequence ID" value="MBB4698931.1"/>
    <property type="molecule type" value="Genomic_DNA"/>
</dbReference>
<dbReference type="GO" id="GO:0044550">
    <property type="term" value="P:secondary metabolite biosynthetic process"/>
    <property type="evidence" value="ECO:0007669"/>
    <property type="project" value="TreeGrafter"/>
</dbReference>